<dbReference type="SUPFAM" id="SSF53300">
    <property type="entry name" value="vWA-like"/>
    <property type="match status" value="1"/>
</dbReference>
<name>A0A9D1WFB7_9GAMM</name>
<protein>
    <recommendedName>
        <fullName evidence="2">VWFA domain-containing protein</fullName>
    </recommendedName>
</protein>
<evidence type="ECO:0000313" key="4">
    <source>
        <dbReference type="Proteomes" id="UP000886829"/>
    </source>
</evidence>
<dbReference type="Gene3D" id="3.40.50.410">
    <property type="entry name" value="von Willebrand factor, type A domain"/>
    <property type="match status" value="1"/>
</dbReference>
<reference evidence="3" key="1">
    <citation type="journal article" date="2021" name="PeerJ">
        <title>Extensive microbial diversity within the chicken gut microbiome revealed by metagenomics and culture.</title>
        <authorList>
            <person name="Gilroy R."/>
            <person name="Ravi A."/>
            <person name="Getino M."/>
            <person name="Pursley I."/>
            <person name="Horton D.L."/>
            <person name="Alikhan N.F."/>
            <person name="Baker D."/>
            <person name="Gharbi K."/>
            <person name="Hall N."/>
            <person name="Watson M."/>
            <person name="Adriaenssens E.M."/>
            <person name="Foster-Nyarko E."/>
            <person name="Jarju S."/>
            <person name="Secka A."/>
            <person name="Antonio M."/>
            <person name="Oren A."/>
            <person name="Chaudhuri R.R."/>
            <person name="La Ragione R."/>
            <person name="Hildebrand F."/>
            <person name="Pallen M.J."/>
        </authorList>
    </citation>
    <scope>NUCLEOTIDE SEQUENCE</scope>
    <source>
        <strain evidence="3">USASDec5-558</strain>
    </source>
</reference>
<feature type="transmembrane region" description="Helical" evidence="1">
    <location>
        <begin position="217"/>
        <end position="239"/>
    </location>
</feature>
<organism evidence="3 4">
    <name type="scientific">Candidatus Anaerobiospirillum pullistercoris</name>
    <dbReference type="NCBI Taxonomy" id="2838452"/>
    <lineage>
        <taxon>Bacteria</taxon>
        <taxon>Pseudomonadati</taxon>
        <taxon>Pseudomonadota</taxon>
        <taxon>Gammaproteobacteria</taxon>
        <taxon>Aeromonadales</taxon>
        <taxon>Succinivibrionaceae</taxon>
        <taxon>Anaerobiospirillum</taxon>
    </lineage>
</organism>
<dbReference type="EMBL" id="DXEV01000199">
    <property type="protein sequence ID" value="HIX57792.1"/>
    <property type="molecule type" value="Genomic_DNA"/>
</dbReference>
<evidence type="ECO:0000259" key="2">
    <source>
        <dbReference type="PROSITE" id="PS50234"/>
    </source>
</evidence>
<accession>A0A9D1WFB7</accession>
<dbReference type="InterPro" id="IPR036465">
    <property type="entry name" value="vWFA_dom_sf"/>
</dbReference>
<keyword evidence="1" id="KW-0812">Transmembrane</keyword>
<evidence type="ECO:0000313" key="3">
    <source>
        <dbReference type="EMBL" id="HIX57792.1"/>
    </source>
</evidence>
<feature type="domain" description="VWFA" evidence="2">
    <location>
        <begin position="393"/>
        <end position="581"/>
    </location>
</feature>
<keyword evidence="1" id="KW-1133">Transmembrane helix</keyword>
<dbReference type="PROSITE" id="PS50234">
    <property type="entry name" value="VWFA"/>
    <property type="match status" value="1"/>
</dbReference>
<evidence type="ECO:0000256" key="1">
    <source>
        <dbReference type="SAM" id="Phobius"/>
    </source>
</evidence>
<dbReference type="InterPro" id="IPR002035">
    <property type="entry name" value="VWF_A"/>
</dbReference>
<gene>
    <name evidence="3" type="ORF">H9850_10040</name>
</gene>
<keyword evidence="1" id="KW-0472">Membrane</keyword>
<reference evidence="3" key="2">
    <citation type="submission" date="2021-04" db="EMBL/GenBank/DDBJ databases">
        <authorList>
            <person name="Gilroy R."/>
        </authorList>
    </citation>
    <scope>NUCLEOTIDE SEQUENCE</scope>
    <source>
        <strain evidence="3">USASDec5-558</strain>
    </source>
</reference>
<sequence>MWRISALPRQSLAAQWLAAVTELPQLLSQLRPYLRPSTNTLVANVSSDASYLLFESPLSAEGSKTITWSQLQADPVLYATWQQRQREFLQVLEPHLKTMQLKGVTQYSPNAACLLKLVLTHPQHLYVVNGKDPVVLPFYDQAFYQKLLHEQPQLLTPTAPASSASAASAGPAGPAAAGLAANTAAPGSNATAATAANAAPAMGGAPLGTAAAPARPVWPWVLLGLLLLLGLFGLFWWLWQHMNAEKAQAAAAELAQSLVAEEQLLDQNLALQRDVAERIALAQDLRLLDANRALLQEVEAKLKDAERLSLEQALSADTATLKQNLLMQDLVQALLAAAEAKPAVPAAPAAKPAAPAAPAATADKGASAPAASAVKTKRLPKCEVIVKEGKVPQLVMAIDGSGSMLNVLPDGKIRMAAAQEAANALISRVDRNVPIHLLGIQGCPLARDYGVFSGAQRQRLNAAIAQINPLVAVSPLRVLTPLVSAMRGMAGSVPANTDAVGILISDGVDTCSNTRNLDLCAVAREIHAQKPKLKIHVVLVGDDAPEAKCVAAITGGRVFHPGNTSELVSALKTAGQTLERVCE</sequence>
<dbReference type="AlphaFoldDB" id="A0A9D1WFB7"/>
<comment type="caution">
    <text evidence="3">The sequence shown here is derived from an EMBL/GenBank/DDBJ whole genome shotgun (WGS) entry which is preliminary data.</text>
</comment>
<dbReference type="Proteomes" id="UP000886829">
    <property type="component" value="Unassembled WGS sequence"/>
</dbReference>
<proteinExistence type="predicted"/>